<dbReference type="InterPro" id="IPR052181">
    <property type="entry name" value="5hmC_binding"/>
</dbReference>
<evidence type="ECO:0000313" key="3">
    <source>
        <dbReference type="EMBL" id="RKI11766.1"/>
    </source>
</evidence>
<dbReference type="Gene3D" id="3.10.590.10">
    <property type="entry name" value="ph1033 like domains"/>
    <property type="match status" value="1"/>
</dbReference>
<name>A0ABX9QLP2_9BACT</name>
<sequence>MATGRYWLIKSEPSVYAYAQLEADGRTAWTGVRNFEARNNLRAMTPGDLCLYYHSNEDKAVVGVARVLSKPGADPTAPGEDWASVDVGPVVAFTTPVTLATIKATPALKDFPLLTRSRLSVTPSPVEHFELVLKMGQTKLPKAPASKPKPKAKPRPQP</sequence>
<feature type="region of interest" description="Disordered" evidence="1">
    <location>
        <begin position="137"/>
        <end position="158"/>
    </location>
</feature>
<reference evidence="3 4" key="1">
    <citation type="submission" date="2018-09" db="EMBL/GenBank/DDBJ databases">
        <authorList>
            <person name="Livingstone P.G."/>
            <person name="Whitworth D.E."/>
        </authorList>
    </citation>
    <scope>NUCLEOTIDE SEQUENCE [LARGE SCALE GENOMIC DNA]</scope>
    <source>
        <strain evidence="3 4">CA031B</strain>
    </source>
</reference>
<feature type="domain" description="EVE" evidence="2">
    <location>
        <begin position="5"/>
        <end position="135"/>
    </location>
</feature>
<dbReference type="CDD" id="cd21133">
    <property type="entry name" value="EVE"/>
    <property type="match status" value="1"/>
</dbReference>
<gene>
    <name evidence="3" type="ORF">D7Y13_10580</name>
</gene>
<proteinExistence type="predicted"/>
<organism evidence="3 4">
    <name type="scientific">Corallococcus praedator</name>
    <dbReference type="NCBI Taxonomy" id="2316724"/>
    <lineage>
        <taxon>Bacteria</taxon>
        <taxon>Pseudomonadati</taxon>
        <taxon>Myxococcota</taxon>
        <taxon>Myxococcia</taxon>
        <taxon>Myxococcales</taxon>
        <taxon>Cystobacterineae</taxon>
        <taxon>Myxococcaceae</taxon>
        <taxon>Corallococcus</taxon>
    </lineage>
</organism>
<dbReference type="InterPro" id="IPR047197">
    <property type="entry name" value="THYN1-like_EVE"/>
</dbReference>
<dbReference type="EMBL" id="RAWI01000058">
    <property type="protein sequence ID" value="RKI11766.1"/>
    <property type="molecule type" value="Genomic_DNA"/>
</dbReference>
<dbReference type="PANTHER" id="PTHR14087">
    <property type="entry name" value="THYMOCYTE NUCLEAR PROTEIN 1"/>
    <property type="match status" value="1"/>
</dbReference>
<dbReference type="SUPFAM" id="SSF88697">
    <property type="entry name" value="PUA domain-like"/>
    <property type="match status" value="1"/>
</dbReference>
<keyword evidence="4" id="KW-1185">Reference proteome</keyword>
<evidence type="ECO:0000313" key="4">
    <source>
        <dbReference type="Proteomes" id="UP000278907"/>
    </source>
</evidence>
<dbReference type="PANTHER" id="PTHR14087:SF7">
    <property type="entry name" value="THYMOCYTE NUCLEAR PROTEIN 1"/>
    <property type="match status" value="1"/>
</dbReference>
<dbReference type="Pfam" id="PF01878">
    <property type="entry name" value="EVE"/>
    <property type="match status" value="1"/>
</dbReference>
<accession>A0ABX9QLP2</accession>
<protein>
    <submittedName>
        <fullName evidence="3">EVE domain-containing protein</fullName>
    </submittedName>
</protein>
<dbReference type="InterPro" id="IPR015947">
    <property type="entry name" value="PUA-like_sf"/>
</dbReference>
<dbReference type="InterPro" id="IPR002740">
    <property type="entry name" value="EVE_domain"/>
</dbReference>
<feature type="compositionally biased region" description="Basic residues" evidence="1">
    <location>
        <begin position="148"/>
        <end position="158"/>
    </location>
</feature>
<dbReference type="RefSeq" id="WP_120584660.1">
    <property type="nucleotide sequence ID" value="NZ_RAWI01000058.1"/>
</dbReference>
<evidence type="ECO:0000256" key="1">
    <source>
        <dbReference type="SAM" id="MobiDB-lite"/>
    </source>
</evidence>
<dbReference type="Proteomes" id="UP000278907">
    <property type="component" value="Unassembled WGS sequence"/>
</dbReference>
<evidence type="ECO:0000259" key="2">
    <source>
        <dbReference type="Pfam" id="PF01878"/>
    </source>
</evidence>
<comment type="caution">
    <text evidence="3">The sequence shown here is derived from an EMBL/GenBank/DDBJ whole genome shotgun (WGS) entry which is preliminary data.</text>
</comment>